<dbReference type="GO" id="GO:0005634">
    <property type="term" value="C:nucleus"/>
    <property type="evidence" value="ECO:0007669"/>
    <property type="project" value="TreeGrafter"/>
</dbReference>
<dbReference type="GO" id="GO:0005524">
    <property type="term" value="F:ATP binding"/>
    <property type="evidence" value="ECO:0007669"/>
    <property type="project" value="UniProtKB-UniRule"/>
</dbReference>
<dbReference type="FunFam" id="3.30.200.20:FF:000124">
    <property type="entry name" value="Cyclin-dependent kinase 4"/>
    <property type="match status" value="1"/>
</dbReference>
<evidence type="ECO:0000256" key="3">
    <source>
        <dbReference type="ARBA" id="ARBA00022527"/>
    </source>
</evidence>
<evidence type="ECO:0000256" key="8">
    <source>
        <dbReference type="ARBA" id="ARBA00038543"/>
    </source>
</evidence>
<keyword evidence="5 14" id="KW-0547">Nucleotide-binding</keyword>
<evidence type="ECO:0000256" key="1">
    <source>
        <dbReference type="ARBA" id="ARBA00006485"/>
    </source>
</evidence>
<evidence type="ECO:0000256" key="9">
    <source>
        <dbReference type="ARBA" id="ARBA00039612"/>
    </source>
</evidence>
<reference evidence="18" key="1">
    <citation type="submission" date="2021-01" db="EMBL/GenBank/DDBJ databases">
        <authorList>
            <person name="Corre E."/>
            <person name="Pelletier E."/>
            <person name="Niang G."/>
            <person name="Scheremetjew M."/>
            <person name="Finn R."/>
            <person name="Kale V."/>
            <person name="Holt S."/>
            <person name="Cochrane G."/>
            <person name="Meng A."/>
            <person name="Brown T."/>
            <person name="Cohen L."/>
        </authorList>
    </citation>
    <scope>NUCLEOTIDE SEQUENCE</scope>
    <source>
        <strain evidence="18">GSO104</strain>
    </source>
</reference>
<dbReference type="PROSITE" id="PS00107">
    <property type="entry name" value="PROTEIN_KINASE_ATP"/>
    <property type="match status" value="1"/>
</dbReference>
<evidence type="ECO:0000256" key="13">
    <source>
        <dbReference type="ARBA" id="ARBA00048367"/>
    </source>
</evidence>
<comment type="catalytic activity">
    <reaction evidence="13">
        <text>L-seryl-[protein] + ATP = O-phospho-L-seryl-[protein] + ADP + H(+)</text>
        <dbReference type="Rhea" id="RHEA:17989"/>
        <dbReference type="Rhea" id="RHEA-COMP:9863"/>
        <dbReference type="Rhea" id="RHEA-COMP:11604"/>
        <dbReference type="ChEBI" id="CHEBI:15378"/>
        <dbReference type="ChEBI" id="CHEBI:29999"/>
        <dbReference type="ChEBI" id="CHEBI:30616"/>
        <dbReference type="ChEBI" id="CHEBI:83421"/>
        <dbReference type="ChEBI" id="CHEBI:456216"/>
        <dbReference type="EC" id="2.7.11.22"/>
    </reaction>
</comment>
<protein>
    <recommendedName>
        <fullName evidence="9">Cyclin-dependent kinase 2 homolog</fullName>
        <ecNumber evidence="2">2.7.11.22</ecNumber>
    </recommendedName>
    <alternativeName>
        <fullName evidence="10">Cell division control protein 2 homolog</fullName>
    </alternativeName>
    <alternativeName>
        <fullName evidence="11">cdc2-related kinase 2</fullName>
    </alternativeName>
</protein>
<evidence type="ECO:0000256" key="6">
    <source>
        <dbReference type="ARBA" id="ARBA00022777"/>
    </source>
</evidence>
<dbReference type="PROSITE" id="PS50011">
    <property type="entry name" value="PROTEIN_KINASE_DOM"/>
    <property type="match status" value="1"/>
</dbReference>
<dbReference type="SUPFAM" id="SSF56112">
    <property type="entry name" value="Protein kinase-like (PK-like)"/>
    <property type="match status" value="1"/>
</dbReference>
<comment type="catalytic activity">
    <reaction evidence="12">
        <text>L-threonyl-[protein] + ATP = O-phospho-L-threonyl-[protein] + ADP + H(+)</text>
        <dbReference type="Rhea" id="RHEA:46608"/>
        <dbReference type="Rhea" id="RHEA-COMP:11060"/>
        <dbReference type="Rhea" id="RHEA-COMP:11605"/>
        <dbReference type="ChEBI" id="CHEBI:15378"/>
        <dbReference type="ChEBI" id="CHEBI:30013"/>
        <dbReference type="ChEBI" id="CHEBI:30616"/>
        <dbReference type="ChEBI" id="CHEBI:61977"/>
        <dbReference type="ChEBI" id="CHEBI:456216"/>
        <dbReference type="EC" id="2.7.11.22"/>
    </reaction>
</comment>
<keyword evidence="4" id="KW-0808">Transferase</keyword>
<dbReference type="Gene3D" id="3.30.200.20">
    <property type="entry name" value="Phosphorylase Kinase, domain 1"/>
    <property type="match status" value="1"/>
</dbReference>
<dbReference type="EC" id="2.7.11.22" evidence="2"/>
<proteinExistence type="inferred from homology"/>
<feature type="binding site" evidence="14">
    <location>
        <position position="114"/>
    </location>
    <ligand>
        <name>ATP</name>
        <dbReference type="ChEBI" id="CHEBI:30616"/>
    </ligand>
</feature>
<evidence type="ECO:0000256" key="15">
    <source>
        <dbReference type="RuleBase" id="RU000304"/>
    </source>
</evidence>
<dbReference type="PROSITE" id="PS00108">
    <property type="entry name" value="PROTEIN_KINASE_ST"/>
    <property type="match status" value="1"/>
</dbReference>
<dbReference type="GO" id="GO:0004693">
    <property type="term" value="F:cyclin-dependent protein serine/threonine kinase activity"/>
    <property type="evidence" value="ECO:0007669"/>
    <property type="project" value="UniProtKB-EC"/>
</dbReference>
<dbReference type="PANTHER" id="PTHR24056">
    <property type="entry name" value="CELL DIVISION PROTEIN KINASE"/>
    <property type="match status" value="1"/>
</dbReference>
<accession>A0A7S4S4V1</accession>
<gene>
    <name evidence="18" type="ORF">DBRI00130_LOCUS28264</name>
</gene>
<comment type="subunit">
    <text evidence="8">May form a complex composed of at least the catalytic subunit CRK2 and a cyclin.</text>
</comment>
<organism evidence="18">
    <name type="scientific">Ditylum brightwellii</name>
    <dbReference type="NCBI Taxonomy" id="49249"/>
    <lineage>
        <taxon>Eukaryota</taxon>
        <taxon>Sar</taxon>
        <taxon>Stramenopiles</taxon>
        <taxon>Ochrophyta</taxon>
        <taxon>Bacillariophyta</taxon>
        <taxon>Mediophyceae</taxon>
        <taxon>Lithodesmiophycidae</taxon>
        <taxon>Lithodesmiales</taxon>
        <taxon>Lithodesmiaceae</taxon>
        <taxon>Ditylum</taxon>
    </lineage>
</organism>
<comment type="similarity">
    <text evidence="1">Belongs to the protein kinase superfamily. CMGC Ser/Thr protein kinase family. CDC2/CDKX subfamily.</text>
</comment>
<evidence type="ECO:0000256" key="10">
    <source>
        <dbReference type="ARBA" id="ARBA00041902"/>
    </source>
</evidence>
<dbReference type="Gene3D" id="1.10.510.10">
    <property type="entry name" value="Transferase(Phosphotransferase) domain 1"/>
    <property type="match status" value="1"/>
</dbReference>
<dbReference type="AlphaFoldDB" id="A0A7S4S4V1"/>
<dbReference type="InterPro" id="IPR008271">
    <property type="entry name" value="Ser/Thr_kinase_AS"/>
</dbReference>
<evidence type="ECO:0000259" key="17">
    <source>
        <dbReference type="PROSITE" id="PS50011"/>
    </source>
</evidence>
<evidence type="ECO:0000256" key="11">
    <source>
        <dbReference type="ARBA" id="ARBA00042858"/>
    </source>
</evidence>
<dbReference type="GO" id="GO:0007346">
    <property type="term" value="P:regulation of mitotic cell cycle"/>
    <property type="evidence" value="ECO:0007669"/>
    <property type="project" value="TreeGrafter"/>
</dbReference>
<evidence type="ECO:0000256" key="5">
    <source>
        <dbReference type="ARBA" id="ARBA00022741"/>
    </source>
</evidence>
<evidence type="ECO:0000313" key="18">
    <source>
        <dbReference type="EMBL" id="CAE4632641.1"/>
    </source>
</evidence>
<dbReference type="InterPro" id="IPR050108">
    <property type="entry name" value="CDK"/>
</dbReference>
<dbReference type="InterPro" id="IPR017441">
    <property type="entry name" value="Protein_kinase_ATP_BS"/>
</dbReference>
<feature type="region of interest" description="Disordered" evidence="16">
    <location>
        <begin position="1"/>
        <end position="55"/>
    </location>
</feature>
<evidence type="ECO:0000256" key="14">
    <source>
        <dbReference type="PROSITE-ProRule" id="PRU10141"/>
    </source>
</evidence>
<dbReference type="InterPro" id="IPR011009">
    <property type="entry name" value="Kinase-like_dom_sf"/>
</dbReference>
<evidence type="ECO:0000256" key="7">
    <source>
        <dbReference type="ARBA" id="ARBA00022840"/>
    </source>
</evidence>
<evidence type="ECO:0000256" key="4">
    <source>
        <dbReference type="ARBA" id="ARBA00022679"/>
    </source>
</evidence>
<keyword evidence="7 14" id="KW-0067">ATP-binding</keyword>
<evidence type="ECO:0000256" key="16">
    <source>
        <dbReference type="SAM" id="MobiDB-lite"/>
    </source>
</evidence>
<evidence type="ECO:0000256" key="12">
    <source>
        <dbReference type="ARBA" id="ARBA00047811"/>
    </source>
</evidence>
<feature type="domain" description="Protein kinase" evidence="17">
    <location>
        <begin position="85"/>
        <end position="425"/>
    </location>
</feature>
<keyword evidence="3 15" id="KW-0723">Serine/threonine-protein kinase</keyword>
<dbReference type="EMBL" id="HBNS01036175">
    <property type="protein sequence ID" value="CAE4632641.1"/>
    <property type="molecule type" value="Transcribed_RNA"/>
</dbReference>
<dbReference type="InterPro" id="IPR000719">
    <property type="entry name" value="Prot_kinase_dom"/>
</dbReference>
<keyword evidence="6" id="KW-0418">Kinase</keyword>
<dbReference type="SMART" id="SM00220">
    <property type="entry name" value="S_TKc"/>
    <property type="match status" value="1"/>
</dbReference>
<dbReference type="Pfam" id="PF00069">
    <property type="entry name" value="Pkinase"/>
    <property type="match status" value="2"/>
</dbReference>
<sequence length="446" mass="50286">MSSSSSTKNTNLNEARKKNIELFGSAPSFRSSRHDNKRSRGSSSSGGEQKRKCGGLSTLEEEMAANHQNMMNNPYGRCPNVSLRYEKLDRIGEGTYGVVYRARDKQTKDIVALKRCLPHHESSDGFPLTTLREITMLRELNAAGGNKRGIVQLKDVAVSSSRSGVFLVFEYCEHDLANLIDSHYTTHKCSPFVESQVKRLSIQLLSALSFLHSRFVLHRDIKLSNLLYNHKGELRLADFGLCRRMGRRIQRDDRPKCCVVDDDDDDEMRARGCMKHARRTSPTEMLTPNVVSLWYRPPELLLGAEAYDEGVDNWAAGCVIAELLKGVPLIKGKNELDQLRIMWDVLGVPKMEQWPSLKEMPSIKNGSISIPQQKAYVSSTASSYSSLPSQFRNLSSSGLGLLTNLLQYNPSTRWKSKEALESPYFHEMPMPINQTLMPTFPTRHGK</sequence>
<evidence type="ECO:0000256" key="2">
    <source>
        <dbReference type="ARBA" id="ARBA00012425"/>
    </source>
</evidence>
<name>A0A7S4S4V1_9STRA</name>
<dbReference type="PANTHER" id="PTHR24056:SF107">
    <property type="entry name" value="CYCLIN-DEPENDENT KINASE 11A-RELATED"/>
    <property type="match status" value="1"/>
</dbReference>